<gene>
    <name evidence="1" type="ORF">EC957_010597</name>
</gene>
<evidence type="ECO:0000313" key="1">
    <source>
        <dbReference type="EMBL" id="KAF9545734.1"/>
    </source>
</evidence>
<dbReference type="AlphaFoldDB" id="A0A9P6K3Y6"/>
<reference evidence="1" key="1">
    <citation type="journal article" date="2020" name="Fungal Divers.">
        <title>Resolving the Mortierellaceae phylogeny through synthesis of multi-gene phylogenetics and phylogenomics.</title>
        <authorList>
            <person name="Vandepol N."/>
            <person name="Liber J."/>
            <person name="Desiro A."/>
            <person name="Na H."/>
            <person name="Kennedy M."/>
            <person name="Barry K."/>
            <person name="Grigoriev I.V."/>
            <person name="Miller A.N."/>
            <person name="O'Donnell K."/>
            <person name="Stajich J.E."/>
            <person name="Bonito G."/>
        </authorList>
    </citation>
    <scope>NUCLEOTIDE SEQUENCE</scope>
    <source>
        <strain evidence="1">NRRL 2591</strain>
    </source>
</reference>
<sequence length="758" mass="86737">MKRAVSRLIGAFFLASLGAFEETETKNNNNGTIKNRDNGTTTKNDNKEIIAALTIIVFTIANTFTANTNTHTADTTTITHSALQQVNTGNASPTTDRTIAAYSHPMAQPNVTFVCRQWYYVLQNTIPRSVVWDSCSRSQARLATVPLRLVGAARFFCYLEKESNPNTHDAVAKIFANSQERYRKQVEMKETRRAVGSAAADRKKGAPDLTTKSTTATTLRRFSTLQELHFTIDNISEQAIYNTFPYPSTLTKFVLKVDYWKFNVVIPFANILRNCPHLEHFEAHDTPDVSLLWTPEVADYHQHQYPLALRTFILYNTKIPQASLETLLAATPKLKVLKVIGMSWYNTPYDWTRLLDHLLSLPISLDAIHLSSLTEPLSDDISHRILDTCTSALSEWNLLAHDISTQLLKDMEIYTDRLTTLEVYSQPPACRRSIRDHCCQYDLKNAPAVLHVFLTSPENENTLLHLRTLKTIARLEDFDIHHREGYILPENPQRRIRPPETCAPAGPPRIWRCQGLRTLHVEIHGLGDYHLKNPAHSRIIFGYISRVFPLLEELQVQMPRECIVQRKIRNYSPKLCLQLEGGLCLLSRLRYLERLRVIWNRTSSSSSSGINFEESDMNWMVHSGRKRKCVERRREKVKARSWQCQRIREDVSETRRLRREQRQRKGEEEIAISSDGNGDVVPPNTEVLRLLRNLGLLSDVEEMIKEIDESNSFIPLPSLEGLSLGLHHFAQPESEIKRCCYLQTSAGAWRQLLASRNA</sequence>
<keyword evidence="2" id="KW-1185">Reference proteome</keyword>
<organism evidence="1 2">
    <name type="scientific">Mortierella hygrophila</name>
    <dbReference type="NCBI Taxonomy" id="979708"/>
    <lineage>
        <taxon>Eukaryota</taxon>
        <taxon>Fungi</taxon>
        <taxon>Fungi incertae sedis</taxon>
        <taxon>Mucoromycota</taxon>
        <taxon>Mortierellomycotina</taxon>
        <taxon>Mortierellomycetes</taxon>
        <taxon>Mortierellales</taxon>
        <taxon>Mortierellaceae</taxon>
        <taxon>Mortierella</taxon>
    </lineage>
</organism>
<dbReference type="EMBL" id="JAAAXW010000067">
    <property type="protein sequence ID" value="KAF9545734.1"/>
    <property type="molecule type" value="Genomic_DNA"/>
</dbReference>
<comment type="caution">
    <text evidence="1">The sequence shown here is derived from an EMBL/GenBank/DDBJ whole genome shotgun (WGS) entry which is preliminary data.</text>
</comment>
<dbReference type="Gene3D" id="3.80.10.10">
    <property type="entry name" value="Ribonuclease Inhibitor"/>
    <property type="match status" value="1"/>
</dbReference>
<dbReference type="Proteomes" id="UP000723463">
    <property type="component" value="Unassembled WGS sequence"/>
</dbReference>
<name>A0A9P6K3Y6_9FUNG</name>
<accession>A0A9P6K3Y6</accession>
<proteinExistence type="predicted"/>
<evidence type="ECO:0000313" key="2">
    <source>
        <dbReference type="Proteomes" id="UP000723463"/>
    </source>
</evidence>
<dbReference type="SUPFAM" id="SSF52047">
    <property type="entry name" value="RNI-like"/>
    <property type="match status" value="1"/>
</dbReference>
<dbReference type="InterPro" id="IPR032675">
    <property type="entry name" value="LRR_dom_sf"/>
</dbReference>
<protein>
    <submittedName>
        <fullName evidence="1">Uncharacterized protein</fullName>
    </submittedName>
</protein>